<keyword evidence="1" id="KW-1133">Transmembrane helix</keyword>
<reference evidence="3" key="1">
    <citation type="submission" date="2020-11" db="EMBL/GenBank/DDBJ databases">
        <authorList>
            <consortium name="DOE Joint Genome Institute"/>
            <person name="Ahrendt S."/>
            <person name="Riley R."/>
            <person name="Andreopoulos W."/>
            <person name="Labutti K."/>
            <person name="Pangilinan J."/>
            <person name="Ruiz-Duenas F.J."/>
            <person name="Barrasa J.M."/>
            <person name="Sanchez-Garcia M."/>
            <person name="Camarero S."/>
            <person name="Miyauchi S."/>
            <person name="Serrano A."/>
            <person name="Linde D."/>
            <person name="Babiker R."/>
            <person name="Drula E."/>
            <person name="Ayuso-Fernandez I."/>
            <person name="Pacheco R."/>
            <person name="Padilla G."/>
            <person name="Ferreira P."/>
            <person name="Barriuso J."/>
            <person name="Kellner H."/>
            <person name="Castanera R."/>
            <person name="Alfaro M."/>
            <person name="Ramirez L."/>
            <person name="Pisabarro A.G."/>
            <person name="Kuo A."/>
            <person name="Tritt A."/>
            <person name="Lipzen A."/>
            <person name="He G."/>
            <person name="Yan M."/>
            <person name="Ng V."/>
            <person name="Cullen D."/>
            <person name="Martin F."/>
            <person name="Rosso M.-N."/>
            <person name="Henrissat B."/>
            <person name="Hibbett D."/>
            <person name="Martinez A.T."/>
            <person name="Grigoriev I.V."/>
        </authorList>
    </citation>
    <scope>NUCLEOTIDE SEQUENCE</scope>
    <source>
        <strain evidence="3">CIRM-BRFM 674</strain>
    </source>
</reference>
<feature type="domain" description="Alcohol dehydrogenase-like C-terminal" evidence="2">
    <location>
        <begin position="326"/>
        <end position="398"/>
    </location>
</feature>
<dbReference type="OrthoDB" id="809632at2759"/>
<evidence type="ECO:0000313" key="4">
    <source>
        <dbReference type="Proteomes" id="UP000807469"/>
    </source>
</evidence>
<dbReference type="Gene3D" id="3.40.50.720">
    <property type="entry name" value="NAD(P)-binding Rossmann-like Domain"/>
    <property type="match status" value="2"/>
</dbReference>
<dbReference type="EMBL" id="MU155380">
    <property type="protein sequence ID" value="KAF9474424.1"/>
    <property type="molecule type" value="Genomic_DNA"/>
</dbReference>
<dbReference type="SUPFAM" id="SSF50129">
    <property type="entry name" value="GroES-like"/>
    <property type="match status" value="1"/>
</dbReference>
<dbReference type="InterPro" id="IPR011032">
    <property type="entry name" value="GroES-like_sf"/>
</dbReference>
<feature type="transmembrane region" description="Helical" evidence="1">
    <location>
        <begin position="7"/>
        <end position="27"/>
    </location>
</feature>
<dbReference type="Gene3D" id="3.90.180.10">
    <property type="entry name" value="Medium-chain alcohol dehydrogenases, catalytic domain"/>
    <property type="match status" value="3"/>
</dbReference>
<sequence length="481" mass="54524">MHRAHPYGILCRLLVLALISILFSMHQQYLVLKVVPPHRKVENPQHLPWPFALGVLGMPGQTAFMGWNEYSRAKKRLSHSHSSALRSSNLPTSSYIVTINMASIINCRTLFNSIPTNFDSDGYYYSALRYRTRFPEPGKTSIYDTTRTIDLERVALDGGILVKVLELSVDPYMRGRMRDPSVKSYAPAFVIGEPRRRSLGESSVLKRAIMYTGSLMEVNAALSYASLRRRDLICEVSLLRIVYGGLRLRRRTWTCLMADPKLLESEGCTRDRSSCSRMLLSENAKVRMGANGRYPSYSMVLEVVDAREMNERVDNVNKSFVVGSAGSLVIQLAKKDGLKVIGSAGSEENVQFMKESGADMAFNYKTTKTAEVLEKEGLIDVYWDNISGATLDAVLEASRMWHDIRVQHWRRISFQTATNVQKINGFIVNNLYPRWTEEFKATIPPKVSSREIKYREDIYSGSENIDNVILAMTKGRTRLML</sequence>
<evidence type="ECO:0000313" key="3">
    <source>
        <dbReference type="EMBL" id="KAF9474424.1"/>
    </source>
</evidence>
<gene>
    <name evidence="3" type="ORF">BDN70DRAFT_960983</name>
</gene>
<dbReference type="PANTHER" id="PTHR43205">
    <property type="entry name" value="PROSTAGLANDIN REDUCTASE"/>
    <property type="match status" value="1"/>
</dbReference>
<evidence type="ECO:0000259" key="2">
    <source>
        <dbReference type="Pfam" id="PF00107"/>
    </source>
</evidence>
<proteinExistence type="predicted"/>
<keyword evidence="4" id="KW-1185">Reference proteome</keyword>
<keyword evidence="1" id="KW-0812">Transmembrane</keyword>
<dbReference type="Pfam" id="PF00107">
    <property type="entry name" value="ADH_zinc_N"/>
    <property type="match status" value="1"/>
</dbReference>
<dbReference type="AlphaFoldDB" id="A0A9P5YS38"/>
<dbReference type="InterPro" id="IPR013149">
    <property type="entry name" value="ADH-like_C"/>
</dbReference>
<dbReference type="Proteomes" id="UP000807469">
    <property type="component" value="Unassembled WGS sequence"/>
</dbReference>
<name>A0A9P5YS38_9AGAR</name>
<dbReference type="InterPro" id="IPR045010">
    <property type="entry name" value="MDR_fam"/>
</dbReference>
<keyword evidence="1" id="KW-0472">Membrane</keyword>
<dbReference type="SUPFAM" id="SSF51735">
    <property type="entry name" value="NAD(P)-binding Rossmann-fold domains"/>
    <property type="match status" value="1"/>
</dbReference>
<dbReference type="PANTHER" id="PTHR43205:SF7">
    <property type="entry name" value="PROSTAGLANDIN REDUCTASE 1"/>
    <property type="match status" value="1"/>
</dbReference>
<dbReference type="GO" id="GO:0016628">
    <property type="term" value="F:oxidoreductase activity, acting on the CH-CH group of donors, NAD or NADP as acceptor"/>
    <property type="evidence" value="ECO:0007669"/>
    <property type="project" value="InterPro"/>
</dbReference>
<protein>
    <recommendedName>
        <fullName evidence="2">Alcohol dehydrogenase-like C-terminal domain-containing protein</fullName>
    </recommendedName>
</protein>
<accession>A0A9P5YS38</accession>
<dbReference type="InterPro" id="IPR036291">
    <property type="entry name" value="NAD(P)-bd_dom_sf"/>
</dbReference>
<comment type="caution">
    <text evidence="3">The sequence shown here is derived from an EMBL/GenBank/DDBJ whole genome shotgun (WGS) entry which is preliminary data.</text>
</comment>
<evidence type="ECO:0000256" key="1">
    <source>
        <dbReference type="SAM" id="Phobius"/>
    </source>
</evidence>
<organism evidence="3 4">
    <name type="scientific">Pholiota conissans</name>
    <dbReference type="NCBI Taxonomy" id="109636"/>
    <lineage>
        <taxon>Eukaryota</taxon>
        <taxon>Fungi</taxon>
        <taxon>Dikarya</taxon>
        <taxon>Basidiomycota</taxon>
        <taxon>Agaricomycotina</taxon>
        <taxon>Agaricomycetes</taxon>
        <taxon>Agaricomycetidae</taxon>
        <taxon>Agaricales</taxon>
        <taxon>Agaricineae</taxon>
        <taxon>Strophariaceae</taxon>
        <taxon>Pholiota</taxon>
    </lineage>
</organism>